<protein>
    <recommendedName>
        <fullName evidence="3">DUF1428 domain-containing protein</fullName>
    </recommendedName>
</protein>
<organism evidence="1 2">
    <name type="scientific">Thalassotalea loyana</name>
    <dbReference type="NCBI Taxonomy" id="280483"/>
    <lineage>
        <taxon>Bacteria</taxon>
        <taxon>Pseudomonadati</taxon>
        <taxon>Pseudomonadota</taxon>
        <taxon>Gammaproteobacteria</taxon>
        <taxon>Alteromonadales</taxon>
        <taxon>Colwelliaceae</taxon>
        <taxon>Thalassotalea</taxon>
    </lineage>
</organism>
<dbReference type="InterPro" id="IPR011008">
    <property type="entry name" value="Dimeric_a/b-barrel"/>
</dbReference>
<accession>A0ABQ6HCZ8</accession>
<proteinExistence type="predicted"/>
<evidence type="ECO:0000313" key="1">
    <source>
        <dbReference type="EMBL" id="GLX85462.1"/>
    </source>
</evidence>
<dbReference type="EMBL" id="BSSV01000003">
    <property type="protein sequence ID" value="GLX85462.1"/>
    <property type="molecule type" value="Genomic_DNA"/>
</dbReference>
<gene>
    <name evidence="1" type="ORF">tloyanaT_17140</name>
</gene>
<sequence length="122" mass="13993">MANYIDGFVFPITLTQIDEYRQLSSDVAAIWLEYGALKYQEFIADGSTHAQTLSFRHTLNPKSDETIIMGFIAFDSVDTRNSAHEHVANDPRMKEIMAKYQVEFEPERMAFGGFDNFISIEK</sequence>
<dbReference type="SUPFAM" id="SSF54909">
    <property type="entry name" value="Dimeric alpha+beta barrel"/>
    <property type="match status" value="1"/>
</dbReference>
<dbReference type="Gene3D" id="3.30.70.100">
    <property type="match status" value="1"/>
</dbReference>
<dbReference type="RefSeq" id="WP_284297594.1">
    <property type="nucleotide sequence ID" value="NZ_BSSV01000003.1"/>
</dbReference>
<keyword evidence="2" id="KW-1185">Reference proteome</keyword>
<name>A0ABQ6HCZ8_9GAMM</name>
<reference evidence="1 2" key="1">
    <citation type="submission" date="2023-03" db="EMBL/GenBank/DDBJ databases">
        <title>Thalassotalea loyana LMG 22536T draft genome sequence.</title>
        <authorList>
            <person name="Sawabe T."/>
        </authorList>
    </citation>
    <scope>NUCLEOTIDE SEQUENCE [LARGE SCALE GENOMIC DNA]</scope>
    <source>
        <strain evidence="1 2">LMG 22536</strain>
    </source>
</reference>
<dbReference type="InterPro" id="IPR009874">
    <property type="entry name" value="DUF1428"/>
</dbReference>
<evidence type="ECO:0008006" key="3">
    <source>
        <dbReference type="Google" id="ProtNLM"/>
    </source>
</evidence>
<dbReference type="Pfam" id="PF07237">
    <property type="entry name" value="DUF1428"/>
    <property type="match status" value="1"/>
</dbReference>
<dbReference type="Proteomes" id="UP001157134">
    <property type="component" value="Unassembled WGS sequence"/>
</dbReference>
<comment type="caution">
    <text evidence="1">The sequence shown here is derived from an EMBL/GenBank/DDBJ whole genome shotgun (WGS) entry which is preliminary data.</text>
</comment>
<evidence type="ECO:0000313" key="2">
    <source>
        <dbReference type="Proteomes" id="UP001157134"/>
    </source>
</evidence>